<dbReference type="SUPFAM" id="SSF56672">
    <property type="entry name" value="DNA/RNA polymerases"/>
    <property type="match status" value="1"/>
</dbReference>
<evidence type="ECO:0000256" key="2">
    <source>
        <dbReference type="ARBA" id="ARBA00022679"/>
    </source>
</evidence>
<evidence type="ECO:0000256" key="3">
    <source>
        <dbReference type="ARBA" id="ARBA00022695"/>
    </source>
</evidence>
<evidence type="ECO:0000256" key="1">
    <source>
        <dbReference type="ARBA" id="ARBA00012417"/>
    </source>
</evidence>
<keyword evidence="2" id="KW-0808">Transferase</keyword>
<dbReference type="InterPro" id="IPR002297">
    <property type="entry name" value="DNA-dir_DNA_pol_A_mt"/>
</dbReference>
<dbReference type="EC" id="2.7.7.7" evidence="1"/>
<dbReference type="PANTHER" id="PTHR10267">
    <property type="entry name" value="DNA POLYMERASE SUBUNIT GAMMA-1"/>
    <property type="match status" value="1"/>
</dbReference>
<gene>
    <name evidence="8" type="primary">tam</name>
    <name evidence="8" type="ORF">GWK47_049922</name>
</gene>
<dbReference type="EMBL" id="JACEEZ010014079">
    <property type="protein sequence ID" value="KAG0719725.1"/>
    <property type="molecule type" value="Genomic_DNA"/>
</dbReference>
<evidence type="ECO:0000256" key="4">
    <source>
        <dbReference type="ARBA" id="ARBA00022932"/>
    </source>
</evidence>
<dbReference type="GO" id="GO:0003887">
    <property type="term" value="F:DNA-directed DNA polymerase activity"/>
    <property type="evidence" value="ECO:0007669"/>
    <property type="project" value="UniProtKB-KW"/>
</dbReference>
<feature type="region of interest" description="Disordered" evidence="6">
    <location>
        <begin position="1251"/>
        <end position="1303"/>
    </location>
</feature>
<dbReference type="Gene3D" id="3.30.420.390">
    <property type="match status" value="2"/>
</dbReference>
<dbReference type="InterPro" id="IPR041336">
    <property type="entry name" value="DNApol_Exo"/>
</dbReference>
<dbReference type="GO" id="GO:0006264">
    <property type="term" value="P:mitochondrial DNA replication"/>
    <property type="evidence" value="ECO:0007669"/>
    <property type="project" value="TreeGrafter"/>
</dbReference>
<organism evidence="8 9">
    <name type="scientific">Chionoecetes opilio</name>
    <name type="common">Atlantic snow crab</name>
    <name type="synonym">Cancer opilio</name>
    <dbReference type="NCBI Taxonomy" id="41210"/>
    <lineage>
        <taxon>Eukaryota</taxon>
        <taxon>Metazoa</taxon>
        <taxon>Ecdysozoa</taxon>
        <taxon>Arthropoda</taxon>
        <taxon>Crustacea</taxon>
        <taxon>Multicrustacea</taxon>
        <taxon>Malacostraca</taxon>
        <taxon>Eumalacostraca</taxon>
        <taxon>Eucarida</taxon>
        <taxon>Decapoda</taxon>
        <taxon>Pleocyemata</taxon>
        <taxon>Brachyura</taxon>
        <taxon>Eubrachyura</taxon>
        <taxon>Majoidea</taxon>
        <taxon>Majidae</taxon>
        <taxon>Chionoecetes</taxon>
    </lineage>
</organism>
<comment type="caution">
    <text evidence="8">The sequence shown here is derived from an EMBL/GenBank/DDBJ whole genome shotgun (WGS) entry which is preliminary data.</text>
</comment>
<dbReference type="Gene3D" id="1.10.150.20">
    <property type="entry name" value="5' to 3' exonuclease, C-terminal subdomain"/>
    <property type="match status" value="1"/>
</dbReference>
<evidence type="ECO:0000256" key="6">
    <source>
        <dbReference type="SAM" id="MobiDB-lite"/>
    </source>
</evidence>
<evidence type="ECO:0000313" key="9">
    <source>
        <dbReference type="Proteomes" id="UP000770661"/>
    </source>
</evidence>
<dbReference type="InterPro" id="IPR012337">
    <property type="entry name" value="RNaseH-like_sf"/>
</dbReference>
<dbReference type="SMART" id="SM00482">
    <property type="entry name" value="POLAc"/>
    <property type="match status" value="1"/>
</dbReference>
<dbReference type="GO" id="GO:0008408">
    <property type="term" value="F:3'-5' exonuclease activity"/>
    <property type="evidence" value="ECO:0007669"/>
    <property type="project" value="TreeGrafter"/>
</dbReference>
<dbReference type="InterPro" id="IPR019760">
    <property type="entry name" value="DNA-dir_DNA_pol_A_CS"/>
</dbReference>
<protein>
    <recommendedName>
        <fullName evidence="1">DNA-directed DNA polymerase</fullName>
        <ecNumber evidence="1">2.7.7.7</ecNumber>
    </recommendedName>
    <alternativeName>
        <fullName evidence="5">Mitochondrial DNA polymerase catalytic subunit</fullName>
    </alternativeName>
</protein>
<dbReference type="SUPFAM" id="SSF53098">
    <property type="entry name" value="Ribonuclease H-like"/>
    <property type="match status" value="1"/>
</dbReference>
<feature type="region of interest" description="Disordered" evidence="6">
    <location>
        <begin position="1159"/>
        <end position="1228"/>
    </location>
</feature>
<dbReference type="Proteomes" id="UP000770661">
    <property type="component" value="Unassembled WGS sequence"/>
</dbReference>
<dbReference type="InterPro" id="IPR043502">
    <property type="entry name" value="DNA/RNA_pol_sf"/>
</dbReference>
<evidence type="ECO:0000256" key="5">
    <source>
        <dbReference type="ARBA" id="ARBA00031966"/>
    </source>
</evidence>
<proteinExistence type="predicted"/>
<feature type="compositionally biased region" description="Basic and acidic residues" evidence="6">
    <location>
        <begin position="216"/>
        <end position="229"/>
    </location>
</feature>
<dbReference type="GO" id="GO:0005760">
    <property type="term" value="C:gamma DNA polymerase complex"/>
    <property type="evidence" value="ECO:0007669"/>
    <property type="project" value="InterPro"/>
</dbReference>
<evidence type="ECO:0000259" key="7">
    <source>
        <dbReference type="SMART" id="SM00482"/>
    </source>
</evidence>
<dbReference type="PANTHER" id="PTHR10267:SF0">
    <property type="entry name" value="DNA POLYMERASE SUBUNIT GAMMA-1"/>
    <property type="match status" value="1"/>
</dbReference>
<dbReference type="GO" id="GO:0003677">
    <property type="term" value="F:DNA binding"/>
    <property type="evidence" value="ECO:0007669"/>
    <property type="project" value="InterPro"/>
</dbReference>
<feature type="compositionally biased region" description="Basic and acidic residues" evidence="6">
    <location>
        <begin position="1160"/>
        <end position="1169"/>
    </location>
</feature>
<keyword evidence="3" id="KW-0548">Nucleotidyltransferase</keyword>
<accession>A0A8J4Y266</accession>
<reference evidence="8" key="1">
    <citation type="submission" date="2020-07" db="EMBL/GenBank/DDBJ databases">
        <title>The High-quality genome of the commercially important snow crab, Chionoecetes opilio.</title>
        <authorList>
            <person name="Jeong J.-H."/>
            <person name="Ryu S."/>
        </authorList>
    </citation>
    <scope>NUCLEOTIDE SEQUENCE</scope>
    <source>
        <strain evidence="8">MADBK_172401_WGS</strain>
        <tissue evidence="8">Digestive gland</tissue>
    </source>
</reference>
<sequence>MLKTLRVPWLCGLEPHAWVSPQARLTLSYCKINYFMKRYKSSKLVKKVRYTKKDAQVGNAQKHASKILLRVLKKNQDKLNSCIIVRKGAPVLQKENLIESHVETKMQNDLEQESDHVPKIEITSVNEVLEKVVGKFSHKDYGSLNSHFTENSCKDTEKGNTGISKDYRTKIVPIKKDDYIKVNSKKRIFLDKGKRMESSGMPCDNHPTENSCRSQPYEKGDASEGKTDINDPAVNIMDMNTKYDKAAQASQDIRRNSLGIQMISQGIYDQLFKEFSEEGSQNAEDLEKAKEHLQAHGLWGKTSSVMPSVEIKLPKLESNDLDQHFRVIAEDQCFHYKELLNTLIGDDLPSYPSQWEFTPGWTRYNIDGSSSPVDYPECCAVVFDVEVCVKEGNQPTLATAVSNKYWYSWCSEALIHPNSHPERNEVAMRELIPLETPSGSDSPRVVVGHNVSYDRLRVCEQYLLEETPLRFVDTMSLHIAASGLVSEQRALLMKNNKSEQKVRLPWMSVGCQNSLDEVYKFYCRNEKGLEKSIRNIFVNGSLSNIREDFQNLMSYCASDVRATHKVLVKLLPLFFERFPHPVTFSGMLEMGSTFLPVTRNWEKYIEAAEFQYHQIESLLNEELVKQVQASLNYTKDKEYENDPWLWSLDWSQPKGKVRKLPGYPNWYRKLCARTGEKEGTPEPENMSTSLQIVPKILRLTWSGFPLYYERKFGWGYLKPNYHSFEDIPNTEWEHYSLDADNVPIFPVKVFYDTFGDESESKKSSTLKEVKVSDESTEDWEAYAKEFYGKIQGSRKRKGGKSNKDGNVKNIGIPGVGFIPLPHKDGAGCRVGNPLAKDFLNKIEDGTLTSHLGDVAKLVLKTSKSLSYWKNNRDRIRSQMVVWSDHSSLPDALTSSADYTRDNQYGVILPLVVTAGTITRRAVERTWMTASNAYTDRIGSELKAMVEAPPGKTLKNFGLRLCLEMHISRGEHGCHCLGWMTLQGKKSDGTDMHSHTARSAGISRDHAKVINYGRIYGAGLRFIQRLLQQYNPKLTDSESRKQAEHLYAVTKGEKGWYLNEAGEKLSSELGHQVTEEAFPRKKVDGARRARRRLSLWRFLDLFFPLIVPPGPFFSGVWQAVVKRARDQWLVGPEGREKVSSRTPCRLRSWKSRRSVAVSIIRRREGGHGRLEPAGQRPQDEEGEPGGGGQPAGAGAPQFGAKRSRSGTRPPVARIHLRDRLPKPGGQGPTSLCARGGPGGFAGPLCRRAPVRRGGAPSGRGGPWFGVKAPPRLKRPFGPQARALAPGRGGPKPPSFCSSRGQGPAGLQCLGAVYRTT</sequence>
<keyword evidence="4" id="KW-0239">DNA-directed DNA polymerase</keyword>
<feature type="domain" description="DNA-directed DNA polymerase family A palm" evidence="7">
    <location>
        <begin position="938"/>
        <end position="1182"/>
    </location>
</feature>
<dbReference type="OrthoDB" id="5588663at2759"/>
<name>A0A8J4Y266_CHIOP</name>
<keyword evidence="9" id="KW-1185">Reference proteome</keyword>
<evidence type="ECO:0000313" key="8">
    <source>
        <dbReference type="EMBL" id="KAG0719725.1"/>
    </source>
</evidence>
<feature type="region of interest" description="Disordered" evidence="6">
    <location>
        <begin position="193"/>
        <end position="232"/>
    </location>
</feature>
<dbReference type="PRINTS" id="PR00867">
    <property type="entry name" value="DNAPOLG"/>
</dbReference>
<dbReference type="InterPro" id="IPR001098">
    <property type="entry name" value="DNA-dir_DNA_pol_A_palm_dom"/>
</dbReference>
<dbReference type="PROSITE" id="PS00447">
    <property type="entry name" value="DNA_POLYMERASE_A"/>
    <property type="match status" value="1"/>
</dbReference>
<dbReference type="Pfam" id="PF18136">
    <property type="entry name" value="DNApol_Exo"/>
    <property type="match status" value="1"/>
</dbReference>